<evidence type="ECO:0000313" key="3">
    <source>
        <dbReference type="Proteomes" id="UP000254701"/>
    </source>
</evidence>
<gene>
    <name evidence="2" type="ORF">NCTC10684_00478</name>
</gene>
<evidence type="ECO:0008006" key="4">
    <source>
        <dbReference type="Google" id="ProtNLM"/>
    </source>
</evidence>
<dbReference type="InterPro" id="IPR050623">
    <property type="entry name" value="Glucan_succinyl_AcylTrfase"/>
</dbReference>
<dbReference type="PANTHER" id="PTHR36927:SF3">
    <property type="entry name" value="GLUCANS BIOSYNTHESIS PROTEIN C"/>
    <property type="match status" value="1"/>
</dbReference>
<dbReference type="Proteomes" id="UP000254701">
    <property type="component" value="Unassembled WGS sequence"/>
</dbReference>
<dbReference type="EMBL" id="UFSM01000001">
    <property type="protein sequence ID" value="SUU87286.1"/>
    <property type="molecule type" value="Genomic_DNA"/>
</dbReference>
<dbReference type="AlphaFoldDB" id="A0A380WGE9"/>
<accession>A0A380WGE9</accession>
<protein>
    <recommendedName>
        <fullName evidence="4">Acyltransferase</fullName>
    </recommendedName>
</protein>
<proteinExistence type="predicted"/>
<evidence type="ECO:0000256" key="1">
    <source>
        <dbReference type="SAM" id="Phobius"/>
    </source>
</evidence>
<keyword evidence="1" id="KW-1133">Transmembrane helix</keyword>
<feature type="transmembrane region" description="Helical" evidence="1">
    <location>
        <begin position="12"/>
        <end position="32"/>
    </location>
</feature>
<name>A0A380WGE9_AMIAI</name>
<reference evidence="2 3" key="1">
    <citation type="submission" date="2018-06" db="EMBL/GenBank/DDBJ databases">
        <authorList>
            <consortium name="Pathogen Informatics"/>
            <person name="Doyle S."/>
        </authorList>
    </citation>
    <scope>NUCLEOTIDE SEQUENCE [LARGE SCALE GENOMIC DNA]</scope>
    <source>
        <strain evidence="2 3">NCTC10684</strain>
    </source>
</reference>
<evidence type="ECO:0000313" key="2">
    <source>
        <dbReference type="EMBL" id="SUU87286.1"/>
    </source>
</evidence>
<keyword evidence="1" id="KW-0472">Membrane</keyword>
<organism evidence="2 3">
    <name type="scientific">Aminobacter aminovorans</name>
    <name type="common">Chelatobacter heintzii</name>
    <dbReference type="NCBI Taxonomy" id="83263"/>
    <lineage>
        <taxon>Bacteria</taxon>
        <taxon>Pseudomonadati</taxon>
        <taxon>Pseudomonadota</taxon>
        <taxon>Alphaproteobacteria</taxon>
        <taxon>Hyphomicrobiales</taxon>
        <taxon>Phyllobacteriaceae</taxon>
        <taxon>Aminobacter</taxon>
    </lineage>
</organism>
<sequence length="70" mass="8176">MQQGMRLHYIDWLRVSAFAILILYHSSVAFFPDLSWLVSSPERSPELSLVMMFPRVWRLPLLFFVSGMGT</sequence>
<keyword evidence="1" id="KW-0812">Transmembrane</keyword>
<dbReference type="PANTHER" id="PTHR36927">
    <property type="entry name" value="BLR4337 PROTEIN"/>
    <property type="match status" value="1"/>
</dbReference>